<feature type="compositionally biased region" description="Polar residues" evidence="1">
    <location>
        <begin position="1"/>
        <end position="14"/>
    </location>
</feature>
<name>A0A1H3PIR3_9BURK</name>
<evidence type="ECO:0000313" key="3">
    <source>
        <dbReference type="Proteomes" id="UP000183417"/>
    </source>
</evidence>
<dbReference type="Gene3D" id="3.20.20.70">
    <property type="entry name" value="Aldolase class I"/>
    <property type="match status" value="1"/>
</dbReference>
<dbReference type="GO" id="GO:0043720">
    <property type="term" value="F:3-keto-5-aminohexanoate cleavage activity"/>
    <property type="evidence" value="ECO:0007669"/>
    <property type="project" value="InterPro"/>
</dbReference>
<organism evidence="2 3">
    <name type="scientific">Delftia lacustris</name>
    <dbReference type="NCBI Taxonomy" id="558537"/>
    <lineage>
        <taxon>Bacteria</taxon>
        <taxon>Pseudomonadati</taxon>
        <taxon>Pseudomonadota</taxon>
        <taxon>Betaproteobacteria</taxon>
        <taxon>Burkholderiales</taxon>
        <taxon>Comamonadaceae</taxon>
        <taxon>Delftia</taxon>
    </lineage>
</organism>
<evidence type="ECO:0000313" key="2">
    <source>
        <dbReference type="EMBL" id="SDZ00994.1"/>
    </source>
</evidence>
<dbReference type="Pfam" id="PF05853">
    <property type="entry name" value="BKACE"/>
    <property type="match status" value="1"/>
</dbReference>
<dbReference type="Proteomes" id="UP000183417">
    <property type="component" value="Unassembled WGS sequence"/>
</dbReference>
<gene>
    <name evidence="2" type="ORF">SAMN05421547_110187</name>
</gene>
<dbReference type="AlphaFoldDB" id="A0A1H3PIR3"/>
<feature type="region of interest" description="Disordered" evidence="1">
    <location>
        <begin position="1"/>
        <end position="23"/>
    </location>
</feature>
<proteinExistence type="predicted"/>
<dbReference type="EMBL" id="FNPE01000010">
    <property type="protein sequence ID" value="SDZ00994.1"/>
    <property type="molecule type" value="Genomic_DNA"/>
</dbReference>
<sequence>MSTPVPTSPTSQWSDPPIITVAPNGAYKQPADHRALPVTPQALAARWA</sequence>
<dbReference type="InterPro" id="IPR013785">
    <property type="entry name" value="Aldolase_TIM"/>
</dbReference>
<dbReference type="InterPro" id="IPR008567">
    <property type="entry name" value="BKACE"/>
</dbReference>
<reference evidence="2 3" key="1">
    <citation type="submission" date="2016-10" db="EMBL/GenBank/DDBJ databases">
        <authorList>
            <person name="de Groot N.N."/>
        </authorList>
    </citation>
    <scope>NUCLEOTIDE SEQUENCE [LARGE SCALE GENOMIC DNA]</scope>
    <source>
        <strain evidence="2 3">LMG 24775</strain>
    </source>
</reference>
<protein>
    <submittedName>
        <fullName evidence="2">3-keto-5-aminohexanoate cleavage enzyme</fullName>
    </submittedName>
</protein>
<accession>A0A1H3PIR3</accession>
<evidence type="ECO:0000256" key="1">
    <source>
        <dbReference type="SAM" id="MobiDB-lite"/>
    </source>
</evidence>